<dbReference type="Pfam" id="PF03176">
    <property type="entry name" value="MMPL"/>
    <property type="match status" value="2"/>
</dbReference>
<evidence type="ECO:0000313" key="9">
    <source>
        <dbReference type="Proteomes" id="UP001489509"/>
    </source>
</evidence>
<feature type="transmembrane region" description="Helical" evidence="6">
    <location>
        <begin position="226"/>
        <end position="247"/>
    </location>
</feature>
<feature type="transmembrane region" description="Helical" evidence="6">
    <location>
        <begin position="275"/>
        <end position="296"/>
    </location>
</feature>
<dbReference type="InterPro" id="IPR050545">
    <property type="entry name" value="Mycobact_MmpL"/>
</dbReference>
<feature type="transmembrane region" description="Helical" evidence="6">
    <location>
        <begin position="649"/>
        <end position="672"/>
    </location>
</feature>
<evidence type="ECO:0000313" key="8">
    <source>
        <dbReference type="EMBL" id="MEQ2439749.1"/>
    </source>
</evidence>
<keyword evidence="2" id="KW-1003">Cell membrane</keyword>
<comment type="subcellular location">
    <subcellularLocation>
        <location evidence="1">Cell membrane</location>
        <topology evidence="1">Multi-pass membrane protein</topology>
    </subcellularLocation>
</comment>
<dbReference type="PANTHER" id="PTHR33406">
    <property type="entry name" value="MEMBRANE PROTEIN MJ1562-RELATED"/>
    <property type="match status" value="1"/>
</dbReference>
<gene>
    <name evidence="8" type="ORF">WMO26_02790</name>
</gene>
<comment type="caution">
    <text evidence="8">The sequence shown here is derived from an EMBL/GenBank/DDBJ whole genome shotgun (WGS) entry which is preliminary data.</text>
</comment>
<name>A0ABV1DXH1_9FIRM</name>
<keyword evidence="4 6" id="KW-1133">Transmembrane helix</keyword>
<feature type="transmembrane region" description="Helical" evidence="6">
    <location>
        <begin position="174"/>
        <end position="193"/>
    </location>
</feature>
<reference evidence="8 9" key="1">
    <citation type="submission" date="2024-03" db="EMBL/GenBank/DDBJ databases">
        <title>Human intestinal bacterial collection.</title>
        <authorList>
            <person name="Pauvert C."/>
            <person name="Hitch T.C.A."/>
            <person name="Clavel T."/>
        </authorList>
    </citation>
    <scope>NUCLEOTIDE SEQUENCE [LARGE SCALE GENOMIC DNA]</scope>
    <source>
        <strain evidence="8 9">CLA-JM-H44</strain>
    </source>
</reference>
<feature type="domain" description="Membrane transport protein MMPL" evidence="7">
    <location>
        <begin position="421"/>
        <end position="672"/>
    </location>
</feature>
<dbReference type="RefSeq" id="WP_349218011.1">
    <property type="nucleotide sequence ID" value="NZ_JBBMFD010000002.1"/>
</dbReference>
<organism evidence="8 9">
    <name type="scientific">Solibaculum intestinale</name>
    <dbReference type="NCBI Taxonomy" id="3133165"/>
    <lineage>
        <taxon>Bacteria</taxon>
        <taxon>Bacillati</taxon>
        <taxon>Bacillota</taxon>
        <taxon>Clostridia</taxon>
        <taxon>Eubacteriales</taxon>
        <taxon>Oscillospiraceae</taxon>
        <taxon>Solibaculum</taxon>
    </lineage>
</organism>
<evidence type="ECO:0000259" key="7">
    <source>
        <dbReference type="Pfam" id="PF03176"/>
    </source>
</evidence>
<accession>A0ABV1DXH1</accession>
<protein>
    <submittedName>
        <fullName evidence="8">MMPL family transporter</fullName>
    </submittedName>
</protein>
<keyword evidence="3 6" id="KW-0812">Transmembrane</keyword>
<feature type="transmembrane region" description="Helical" evidence="6">
    <location>
        <begin position="351"/>
        <end position="371"/>
    </location>
</feature>
<feature type="transmembrane region" description="Helical" evidence="6">
    <location>
        <begin position="571"/>
        <end position="594"/>
    </location>
</feature>
<feature type="domain" description="Membrane transport protein MMPL" evidence="7">
    <location>
        <begin position="120"/>
        <end position="329"/>
    </location>
</feature>
<keyword evidence="5 6" id="KW-0472">Membrane</keyword>
<evidence type="ECO:0000256" key="3">
    <source>
        <dbReference type="ARBA" id="ARBA00022692"/>
    </source>
</evidence>
<evidence type="ECO:0000256" key="4">
    <source>
        <dbReference type="ARBA" id="ARBA00022989"/>
    </source>
</evidence>
<proteinExistence type="predicted"/>
<evidence type="ECO:0000256" key="5">
    <source>
        <dbReference type="ARBA" id="ARBA00023136"/>
    </source>
</evidence>
<sequence>MDRVLHFILHHRILVCSIFLVLVVASLVMIPLVQVNYDLAEYLPEESTTKQAITVLEEEFSYPGTASVMVEDVSLREAADLKTKIEGVENVSAVLWLDSVADINTPLEFIDQSYLDSYYKDGAALYTVQFTEGSYSPKSGAALEEIRTLTDKPLYITGAAEENRNMNSVMNGEITTIVLVVIPLCILILMLASSTWIEPFILLFVIGVSIVINMGTNLFFGEVSFITHGMASILQLAMSMDYSLFLMHRYLEERKKTDSVYDAVVTATKASISSIAASSLTTVAGFLALVFMQYSIGTDLGLVLAKGIVISFLSVIILTPIIILTMHKVIEKSAHRQLMPQFGKLGRGVLKSRWVIIGVVLVLLIPCFLAQNHNSFLYGDSSGSSAQGEVAVAKQKVEDRFGVSNPVILLVPNDSVAKEAQLANELSDMNAVGSVQALATMADPAIPRDMMPQAVRDMFISEDYSRMIVSLNIEGESDAVFAAVEDIKAAAQRYYPDQWLAAGTPTSVLDIKDTVSQDIMVVNLFSILAVGIIILLIQRSLSIPVILIFAIEASIWINMSVPYFSGSKLLFIGYLVVSSLQLGATIDYAILLTTRYTEFRRIQPPREAAVSAIQTAGPSVVISALILATAGFSYGLVSQIGSISEIGTLLGRGAALSGVLVLTLLPILLTLLDPVIRVTSLGTKHFYKAPRPKSK</sequence>
<feature type="transmembrane region" description="Helical" evidence="6">
    <location>
        <begin position="12"/>
        <end position="33"/>
    </location>
</feature>
<keyword evidence="9" id="KW-1185">Reference proteome</keyword>
<dbReference type="SUPFAM" id="SSF82866">
    <property type="entry name" value="Multidrug efflux transporter AcrB transmembrane domain"/>
    <property type="match status" value="2"/>
</dbReference>
<dbReference type="EMBL" id="JBBMFD010000002">
    <property type="protein sequence ID" value="MEQ2439749.1"/>
    <property type="molecule type" value="Genomic_DNA"/>
</dbReference>
<dbReference type="Gene3D" id="1.20.1640.10">
    <property type="entry name" value="Multidrug efflux transporter AcrB transmembrane domain"/>
    <property type="match status" value="2"/>
</dbReference>
<dbReference type="Proteomes" id="UP001489509">
    <property type="component" value="Unassembled WGS sequence"/>
</dbReference>
<evidence type="ECO:0000256" key="6">
    <source>
        <dbReference type="SAM" id="Phobius"/>
    </source>
</evidence>
<feature type="transmembrane region" description="Helical" evidence="6">
    <location>
        <begin position="544"/>
        <end position="565"/>
    </location>
</feature>
<feature type="transmembrane region" description="Helical" evidence="6">
    <location>
        <begin position="615"/>
        <end position="637"/>
    </location>
</feature>
<feature type="transmembrane region" description="Helical" evidence="6">
    <location>
        <begin position="200"/>
        <end position="220"/>
    </location>
</feature>
<feature type="transmembrane region" description="Helical" evidence="6">
    <location>
        <begin position="308"/>
        <end position="330"/>
    </location>
</feature>
<evidence type="ECO:0000256" key="1">
    <source>
        <dbReference type="ARBA" id="ARBA00004651"/>
    </source>
</evidence>
<dbReference type="PANTHER" id="PTHR33406:SF13">
    <property type="entry name" value="MEMBRANE PROTEIN YDFJ"/>
    <property type="match status" value="1"/>
</dbReference>
<evidence type="ECO:0000256" key="2">
    <source>
        <dbReference type="ARBA" id="ARBA00022475"/>
    </source>
</evidence>
<feature type="transmembrane region" description="Helical" evidence="6">
    <location>
        <begin position="519"/>
        <end position="537"/>
    </location>
</feature>
<dbReference type="InterPro" id="IPR004869">
    <property type="entry name" value="MMPL_dom"/>
</dbReference>